<dbReference type="GeneID" id="54356887"/>
<name>A0A6J3MK76_9PEZI</name>
<feature type="region of interest" description="Disordered" evidence="1">
    <location>
        <begin position="145"/>
        <end position="304"/>
    </location>
</feature>
<dbReference type="AlphaFoldDB" id="A0A6J3MK76"/>
<feature type="compositionally biased region" description="Low complexity" evidence="1">
    <location>
        <begin position="145"/>
        <end position="156"/>
    </location>
</feature>
<feature type="region of interest" description="Disordered" evidence="1">
    <location>
        <begin position="460"/>
        <end position="572"/>
    </location>
</feature>
<reference evidence="3" key="1">
    <citation type="submission" date="2020-01" db="EMBL/GenBank/DDBJ databases">
        <authorList>
            <consortium name="DOE Joint Genome Institute"/>
            <person name="Haridas S."/>
            <person name="Albert R."/>
            <person name="Binder M."/>
            <person name="Bloem J."/>
            <person name="Labutti K."/>
            <person name="Salamov A."/>
            <person name="Andreopoulos B."/>
            <person name="Baker S.E."/>
            <person name="Barry K."/>
            <person name="Bills G."/>
            <person name="Bluhm B.H."/>
            <person name="Cannon C."/>
            <person name="Castanera R."/>
            <person name="Culley D.E."/>
            <person name="Daum C."/>
            <person name="Ezra D."/>
            <person name="Gonzalez J.B."/>
            <person name="Henrissat B."/>
            <person name="Kuo A."/>
            <person name="Liang C."/>
            <person name="Lipzen A."/>
            <person name="Lutzoni F."/>
            <person name="Magnuson J."/>
            <person name="Mondo S."/>
            <person name="Nolan M."/>
            <person name="Ohm R."/>
            <person name="Pangilinan J."/>
            <person name="Park H.-J."/>
            <person name="Ramirez L."/>
            <person name="Alfaro M."/>
            <person name="Sun H."/>
            <person name="Tritt A."/>
            <person name="Yoshinaga Y."/>
            <person name="Zwiers L.-H."/>
            <person name="Turgeon B.G."/>
            <person name="Goodwin S.B."/>
            <person name="Spatafora J.W."/>
            <person name="Crous P.W."/>
            <person name="Grigoriev I.V."/>
        </authorList>
    </citation>
    <scope>NUCLEOTIDE SEQUENCE</scope>
    <source>
        <strain evidence="3">CBS 342.82</strain>
    </source>
</reference>
<evidence type="ECO:0000313" key="3">
    <source>
        <dbReference type="RefSeq" id="XP_033464388.1"/>
    </source>
</evidence>
<sequence length="882" mass="94996">MPVANHATHDKPTAPPASKWTPNKQERGLIDALDATVDRIRKVTAPDPYMLTIPQHVEDRYRHGNVHVADAWLASTPFRRNEEEVVQYQTFVFHEPSTNMFVQLPNRPQEVSVANSTYSRPKRTDVVSAGPKKTISLDAYKKKQAAAATTPEGEAAQSNGTPGKPPAVKGPVERIKAENEDILMAVGDDEERTTPVKKTAAAPSSKSVPDMKRKWEDEQKAKPDSGRRVEAHQSLEDTPIAKKARTGNNAPVESDSKARLPIPPKPVSAQNHLGQRESRLRASDVVPRGSPGLPPRISPSLMPTKLSPLNALGITRDKSDAENNVAIPPRLSPLLPASIRKALEARKNAARNSKTASTIVKDREGKLTPVSTAGGIEKNKTAKNATRHVSRTGSSSPVEASKSHPTKELETVAEGDVAESRDVKAEVTEESTLLVRLKYKKSRREDILRILKMRPRAAKTLPSRSWEDGEIVENSSNDRRGGGPARPDVSAKGVAQKVGPTQKRRAPSDESPPVPDAKSTNTDAAAKQRRRQQDAVDHPPAANRQPSTPARHGRSSPLPGPASTHKSHAAANTTRRDLLSAAAMKREHSQDSLLAVATPPAFSTPNANPLAGGGTHSRPPSSHPQNTVPSSTTPATKTAKQTAWDAEVARLSALGRELKHAATAHATAAATTPPPADRAVQQKLAAVKSLESVLAYFLAFTAADQSCITSDPRQAPLPRPWITLRGFFPLVKRLTDPFPALSGLACHLGAVFTAHILDLYATHPSLSADKAGAFPRESALEYHAHLQQALREAESKLDVDTLVEKLPRTWANRARHTASSAAASAAVNDPDLHTPGRFSGPYRLPISPAASPLRAARAAWHILGEWAEGNGVVGYEMRLKLG</sequence>
<organism evidence="3">
    <name type="scientific">Dissoconium aciculare CBS 342.82</name>
    <dbReference type="NCBI Taxonomy" id="1314786"/>
    <lineage>
        <taxon>Eukaryota</taxon>
        <taxon>Fungi</taxon>
        <taxon>Dikarya</taxon>
        <taxon>Ascomycota</taxon>
        <taxon>Pezizomycotina</taxon>
        <taxon>Dothideomycetes</taxon>
        <taxon>Dothideomycetidae</taxon>
        <taxon>Mycosphaerellales</taxon>
        <taxon>Dissoconiaceae</taxon>
        <taxon>Dissoconium</taxon>
    </lineage>
</organism>
<feature type="region of interest" description="Disordered" evidence="1">
    <location>
        <begin position="369"/>
        <end position="428"/>
    </location>
</feature>
<protein>
    <submittedName>
        <fullName evidence="3">Uncharacterized protein</fullName>
    </submittedName>
</protein>
<feature type="region of interest" description="Disordered" evidence="1">
    <location>
        <begin position="599"/>
        <end position="643"/>
    </location>
</feature>
<gene>
    <name evidence="3" type="ORF">K489DRAFT_13614</name>
</gene>
<accession>A0A6J3MK76</accession>
<feature type="compositionally biased region" description="Low complexity" evidence="1">
    <location>
        <begin position="627"/>
        <end position="642"/>
    </location>
</feature>
<dbReference type="RefSeq" id="XP_033464388.1">
    <property type="nucleotide sequence ID" value="XM_033599088.1"/>
</dbReference>
<feature type="compositionally biased region" description="Basic and acidic residues" evidence="1">
    <location>
        <begin position="209"/>
        <end position="235"/>
    </location>
</feature>
<evidence type="ECO:0000313" key="2">
    <source>
        <dbReference type="Proteomes" id="UP000504637"/>
    </source>
</evidence>
<feature type="compositionally biased region" description="Basic and acidic residues" evidence="1">
    <location>
        <begin position="418"/>
        <end position="427"/>
    </location>
</feature>
<reference evidence="3" key="3">
    <citation type="submission" date="2025-08" db="UniProtKB">
        <authorList>
            <consortium name="RefSeq"/>
        </authorList>
    </citation>
    <scope>IDENTIFICATION</scope>
    <source>
        <strain evidence="3">CBS 342.82</strain>
    </source>
</reference>
<reference evidence="3" key="2">
    <citation type="submission" date="2020-04" db="EMBL/GenBank/DDBJ databases">
        <authorList>
            <consortium name="NCBI Genome Project"/>
        </authorList>
    </citation>
    <scope>NUCLEOTIDE SEQUENCE</scope>
    <source>
        <strain evidence="3">CBS 342.82</strain>
    </source>
</reference>
<proteinExistence type="predicted"/>
<dbReference type="Proteomes" id="UP000504637">
    <property type="component" value="Unplaced"/>
</dbReference>
<feature type="region of interest" description="Disordered" evidence="1">
    <location>
        <begin position="1"/>
        <end position="23"/>
    </location>
</feature>
<feature type="compositionally biased region" description="Basic and acidic residues" evidence="1">
    <location>
        <begin position="401"/>
        <end position="410"/>
    </location>
</feature>
<keyword evidence="2" id="KW-1185">Reference proteome</keyword>
<evidence type="ECO:0000256" key="1">
    <source>
        <dbReference type="SAM" id="MobiDB-lite"/>
    </source>
</evidence>
<dbReference type="OrthoDB" id="284473at2759"/>